<dbReference type="VEuPathDB" id="MicrosporidiaDB:AAJ76_1000077686"/>
<dbReference type="VEuPathDB" id="MicrosporidiaDB:NCER_100978"/>
<keyword evidence="1" id="KW-0812">Transmembrane</keyword>
<keyword evidence="1" id="KW-0472">Membrane</keyword>
<feature type="transmembrane region" description="Helical" evidence="1">
    <location>
        <begin position="15"/>
        <end position="39"/>
    </location>
</feature>
<accession>A0A0F9WEX2</accession>
<protein>
    <submittedName>
        <fullName evidence="2">Uncharacterized protein</fullName>
    </submittedName>
</protein>
<gene>
    <name evidence="2" type="ORF">AAJ76_1000077686</name>
</gene>
<dbReference type="Proteomes" id="UP000034350">
    <property type="component" value="Unassembled WGS sequence"/>
</dbReference>
<dbReference type="EMBL" id="JPQZ01000010">
    <property type="protein sequence ID" value="KKO75896.1"/>
    <property type="molecule type" value="Genomic_DNA"/>
</dbReference>
<name>A0A0F9WEX2_9MICR</name>
<dbReference type="VEuPathDB" id="MicrosporidiaDB:G9O61_00g003130"/>
<reference evidence="2 3" key="1">
    <citation type="journal article" date="2015" name="Environ. Microbiol.">
        <title>Genome analyses suggest the presence of polyploidy and recent human-driven expansions in eight global populations of the honeybee pathogen Nosema ceranae.</title>
        <authorList>
            <person name="Pelin A."/>
            <person name="Selman M."/>
            <person name="Aris-Brosou S."/>
            <person name="Farinelli L."/>
            <person name="Corradi N."/>
        </authorList>
    </citation>
    <scope>NUCLEOTIDE SEQUENCE [LARGE SCALE GENOMIC DNA]</scope>
    <source>
        <strain evidence="2 3">PA08 1199</strain>
    </source>
</reference>
<feature type="transmembrane region" description="Helical" evidence="1">
    <location>
        <begin position="96"/>
        <end position="118"/>
    </location>
</feature>
<keyword evidence="3" id="KW-1185">Reference proteome</keyword>
<evidence type="ECO:0000313" key="2">
    <source>
        <dbReference type="EMBL" id="KKO75896.1"/>
    </source>
</evidence>
<dbReference type="AlphaFoldDB" id="A0A0F9WEX2"/>
<comment type="caution">
    <text evidence="2">The sequence shown here is derived from an EMBL/GenBank/DDBJ whole genome shotgun (WGS) entry which is preliminary data.</text>
</comment>
<organism evidence="2 3">
    <name type="scientific">Vairimorpha ceranae</name>
    <dbReference type="NCBI Taxonomy" id="40302"/>
    <lineage>
        <taxon>Eukaryota</taxon>
        <taxon>Fungi</taxon>
        <taxon>Fungi incertae sedis</taxon>
        <taxon>Microsporidia</taxon>
        <taxon>Nosematidae</taxon>
        <taxon>Vairimorpha</taxon>
    </lineage>
</organism>
<dbReference type="GeneID" id="36318437"/>
<keyword evidence="1" id="KW-1133">Transmembrane helix</keyword>
<sequence length="174" mass="19742">MKSCLSNILENRGAFILFFIGYCFTIFVKYFVLLVPYYYSDFILTANASTSETSSSIKKVTFSRYCRNENLNQAGLEEGTAEQPAIRNSRKKYSTCCIVILCIVLVVIIGLVSFFLIFKMQNNSRTDILLNENMTTVSLNQTMYIQDQSSTSMEIQSSTSMEIQQSTSTESQSF</sequence>
<evidence type="ECO:0000313" key="3">
    <source>
        <dbReference type="Proteomes" id="UP000034350"/>
    </source>
</evidence>
<dbReference type="RefSeq" id="XP_024331638.1">
    <property type="nucleotide sequence ID" value="XM_024473543.1"/>
</dbReference>
<evidence type="ECO:0000256" key="1">
    <source>
        <dbReference type="SAM" id="Phobius"/>
    </source>
</evidence>
<proteinExistence type="predicted"/>